<proteinExistence type="predicted"/>
<sequence length="103" mass="11106">MRDPARQFLFAYPRTTVGFPEKIAAVATLIVVAQAVAAFAAVAVLSSGFAWVFVIAGLISFFGSLCLAIWRKSLRWTLAFAASLLCWLAAFAVAHGMAISRMH</sequence>
<dbReference type="EMBL" id="JANFQO010000002">
    <property type="protein sequence ID" value="MCQ4163537.1"/>
    <property type="molecule type" value="Genomic_DNA"/>
</dbReference>
<keyword evidence="1" id="KW-0472">Membrane</keyword>
<name>A0ABT1QM77_9GAMM</name>
<evidence type="ECO:0000256" key="1">
    <source>
        <dbReference type="SAM" id="Phobius"/>
    </source>
</evidence>
<evidence type="ECO:0000313" key="2">
    <source>
        <dbReference type="EMBL" id="MCQ4163537.1"/>
    </source>
</evidence>
<organism evidence="2 3">
    <name type="scientific">Tahibacter harae</name>
    <dbReference type="NCBI Taxonomy" id="2963937"/>
    <lineage>
        <taxon>Bacteria</taxon>
        <taxon>Pseudomonadati</taxon>
        <taxon>Pseudomonadota</taxon>
        <taxon>Gammaproteobacteria</taxon>
        <taxon>Lysobacterales</taxon>
        <taxon>Rhodanobacteraceae</taxon>
        <taxon>Tahibacter</taxon>
    </lineage>
</organism>
<keyword evidence="3" id="KW-1185">Reference proteome</keyword>
<feature type="transmembrane region" description="Helical" evidence="1">
    <location>
        <begin position="77"/>
        <end position="99"/>
    </location>
</feature>
<dbReference type="Proteomes" id="UP001165498">
    <property type="component" value="Unassembled WGS sequence"/>
</dbReference>
<reference evidence="2" key="1">
    <citation type="submission" date="2022-07" db="EMBL/GenBank/DDBJ databases">
        <title>Tahibacter sp., a new gammaproteobacterium isolated from the silt sample collected at pig farm.</title>
        <authorList>
            <person name="Chen H."/>
        </authorList>
    </citation>
    <scope>NUCLEOTIDE SEQUENCE</scope>
    <source>
        <strain evidence="2">P2K</strain>
    </source>
</reference>
<feature type="transmembrane region" description="Helical" evidence="1">
    <location>
        <begin position="23"/>
        <end position="43"/>
    </location>
</feature>
<keyword evidence="1" id="KW-0812">Transmembrane</keyword>
<feature type="transmembrane region" description="Helical" evidence="1">
    <location>
        <begin position="49"/>
        <end position="70"/>
    </location>
</feature>
<protein>
    <recommendedName>
        <fullName evidence="4">DUF3649 domain-containing protein</fullName>
    </recommendedName>
</protein>
<dbReference type="RefSeq" id="WP_255910817.1">
    <property type="nucleotide sequence ID" value="NZ_JANFQO010000002.1"/>
</dbReference>
<evidence type="ECO:0000313" key="3">
    <source>
        <dbReference type="Proteomes" id="UP001165498"/>
    </source>
</evidence>
<evidence type="ECO:0008006" key="4">
    <source>
        <dbReference type="Google" id="ProtNLM"/>
    </source>
</evidence>
<keyword evidence="1" id="KW-1133">Transmembrane helix</keyword>
<gene>
    <name evidence="2" type="ORF">NM961_02320</name>
</gene>
<accession>A0ABT1QM77</accession>
<comment type="caution">
    <text evidence="2">The sequence shown here is derived from an EMBL/GenBank/DDBJ whole genome shotgun (WGS) entry which is preliminary data.</text>
</comment>